<reference evidence="1" key="1">
    <citation type="submission" date="2020-08" db="EMBL/GenBank/DDBJ databases">
        <title>Multicomponent nature underlies the extraordinary mechanical properties of spider dragline silk.</title>
        <authorList>
            <person name="Kono N."/>
            <person name="Nakamura H."/>
            <person name="Mori M."/>
            <person name="Yoshida Y."/>
            <person name="Ohtoshi R."/>
            <person name="Malay A.D."/>
            <person name="Moran D.A.P."/>
            <person name="Tomita M."/>
            <person name="Numata K."/>
            <person name="Arakawa K."/>
        </authorList>
    </citation>
    <scope>NUCLEOTIDE SEQUENCE</scope>
</reference>
<organism evidence="1 2">
    <name type="scientific">Nephila pilipes</name>
    <name type="common">Giant wood spider</name>
    <name type="synonym">Nephila maculata</name>
    <dbReference type="NCBI Taxonomy" id="299642"/>
    <lineage>
        <taxon>Eukaryota</taxon>
        <taxon>Metazoa</taxon>
        <taxon>Ecdysozoa</taxon>
        <taxon>Arthropoda</taxon>
        <taxon>Chelicerata</taxon>
        <taxon>Arachnida</taxon>
        <taxon>Araneae</taxon>
        <taxon>Araneomorphae</taxon>
        <taxon>Entelegynae</taxon>
        <taxon>Araneoidea</taxon>
        <taxon>Nephilidae</taxon>
        <taxon>Nephila</taxon>
    </lineage>
</organism>
<sequence>FVYSLRTIDLMKLLVHFLEYDLKMLQEKKKNIGKLDIKTTFILDFQDFSLKKFYDKSGKYVYKNFVS</sequence>
<evidence type="ECO:0000313" key="1">
    <source>
        <dbReference type="EMBL" id="GFT93022.1"/>
    </source>
</evidence>
<accession>A0A8X6Q2R4</accession>
<name>A0A8X6Q2R4_NEPPI</name>
<dbReference type="Gene3D" id="3.40.525.10">
    <property type="entry name" value="CRAL-TRIO lipid binding domain"/>
    <property type="match status" value="1"/>
</dbReference>
<dbReference type="EMBL" id="BMAW01074608">
    <property type="protein sequence ID" value="GFT93022.1"/>
    <property type="molecule type" value="Genomic_DNA"/>
</dbReference>
<proteinExistence type="predicted"/>
<dbReference type="OrthoDB" id="10573881at2759"/>
<protein>
    <submittedName>
        <fullName evidence="1">Uncharacterized protein</fullName>
    </submittedName>
</protein>
<dbReference type="InterPro" id="IPR036865">
    <property type="entry name" value="CRAL-TRIO_dom_sf"/>
</dbReference>
<comment type="caution">
    <text evidence="1">The sequence shown here is derived from an EMBL/GenBank/DDBJ whole genome shotgun (WGS) entry which is preliminary data.</text>
</comment>
<gene>
    <name evidence="1" type="ORF">NPIL_341441</name>
</gene>
<dbReference type="Proteomes" id="UP000887013">
    <property type="component" value="Unassembled WGS sequence"/>
</dbReference>
<feature type="non-terminal residue" evidence="1">
    <location>
        <position position="1"/>
    </location>
</feature>
<dbReference type="AlphaFoldDB" id="A0A8X6Q2R4"/>
<keyword evidence="2" id="KW-1185">Reference proteome</keyword>
<evidence type="ECO:0000313" key="2">
    <source>
        <dbReference type="Proteomes" id="UP000887013"/>
    </source>
</evidence>